<gene>
    <name evidence="10" type="primary">trpS</name>
    <name evidence="10" type="ORF">FG385_28620</name>
</gene>
<keyword evidence="7 9" id="KW-0030">Aminoacyl-tRNA synthetase</keyword>
<dbReference type="InterPro" id="IPR002305">
    <property type="entry name" value="aa-tRNA-synth_Ic"/>
</dbReference>
<keyword evidence="4 9" id="KW-0547">Nucleotide-binding</keyword>
<evidence type="ECO:0000256" key="4">
    <source>
        <dbReference type="ARBA" id="ARBA00022741"/>
    </source>
</evidence>
<keyword evidence="3 9" id="KW-0436">Ligase</keyword>
<accession>A0A5C4LTP5</accession>
<dbReference type="NCBIfam" id="TIGR00233">
    <property type="entry name" value="trpS"/>
    <property type="match status" value="1"/>
</dbReference>
<evidence type="ECO:0000256" key="1">
    <source>
        <dbReference type="ARBA" id="ARBA00005594"/>
    </source>
</evidence>
<dbReference type="GO" id="GO:0005524">
    <property type="term" value="F:ATP binding"/>
    <property type="evidence" value="ECO:0007669"/>
    <property type="project" value="UniProtKB-KW"/>
</dbReference>
<evidence type="ECO:0000313" key="11">
    <source>
        <dbReference type="Proteomes" id="UP000305546"/>
    </source>
</evidence>
<sequence length="320" mass="34235">MRLSGITPSGHAQLGNHLGAIARWAADGAPEDLYFVSDLHAMTTTHNPAGLRGRAGELLAVLIASGIPAERVFVQSDLARELGALTWVLECTCSYGEAARMIQFKEKAGGQHGVRLSLLTYPVLMAADILLQGADEVPVGQDQSQHVELARALARRFNSTYGEVFTIPEPVLPVTGARVRDLADPTRKMSKSTRDSAGVVFVLDEPTLIRRKIRRAVTDAQPAPAYDPETRPGVSNLLEILGACTGTTPQEVAAEYTSYGALKEAVAAAVIETLRPVREHTLALLSDPAELDRVRKAGAVRAAERGEHRVNAALRLIGAG</sequence>
<evidence type="ECO:0000256" key="8">
    <source>
        <dbReference type="NCBIfam" id="TIGR00233"/>
    </source>
</evidence>
<organism evidence="10 11">
    <name type="scientific">Amycolatopsis alkalitolerans</name>
    <dbReference type="NCBI Taxonomy" id="2547244"/>
    <lineage>
        <taxon>Bacteria</taxon>
        <taxon>Bacillati</taxon>
        <taxon>Actinomycetota</taxon>
        <taxon>Actinomycetes</taxon>
        <taxon>Pseudonocardiales</taxon>
        <taxon>Pseudonocardiaceae</taxon>
        <taxon>Amycolatopsis</taxon>
    </lineage>
</organism>
<dbReference type="PANTHER" id="PTHR43766:SF1">
    <property type="entry name" value="TRYPTOPHAN--TRNA LIGASE, MITOCHONDRIAL"/>
    <property type="match status" value="1"/>
</dbReference>
<evidence type="ECO:0000256" key="6">
    <source>
        <dbReference type="ARBA" id="ARBA00022917"/>
    </source>
</evidence>
<protein>
    <recommendedName>
        <fullName evidence="2 8">Tryptophan--tRNA ligase</fullName>
        <ecNumber evidence="2 8">6.1.1.2</ecNumber>
    </recommendedName>
</protein>
<evidence type="ECO:0000256" key="2">
    <source>
        <dbReference type="ARBA" id="ARBA00013161"/>
    </source>
</evidence>
<dbReference type="PRINTS" id="PR01039">
    <property type="entry name" value="TRNASYNTHTRP"/>
</dbReference>
<keyword evidence="6 9" id="KW-0648">Protein biosynthesis</keyword>
<dbReference type="GO" id="GO:0004830">
    <property type="term" value="F:tryptophan-tRNA ligase activity"/>
    <property type="evidence" value="ECO:0007669"/>
    <property type="project" value="UniProtKB-UniRule"/>
</dbReference>
<dbReference type="OrthoDB" id="9801042at2"/>
<dbReference type="EC" id="6.1.1.2" evidence="2 8"/>
<dbReference type="RefSeq" id="WP_139099915.1">
    <property type="nucleotide sequence ID" value="NZ_VDFW01000035.1"/>
</dbReference>
<comment type="similarity">
    <text evidence="1 9">Belongs to the class-I aminoacyl-tRNA synthetase family.</text>
</comment>
<dbReference type="InterPro" id="IPR014729">
    <property type="entry name" value="Rossmann-like_a/b/a_fold"/>
</dbReference>
<evidence type="ECO:0000256" key="9">
    <source>
        <dbReference type="RuleBase" id="RU363036"/>
    </source>
</evidence>
<evidence type="ECO:0000256" key="3">
    <source>
        <dbReference type="ARBA" id="ARBA00022598"/>
    </source>
</evidence>
<dbReference type="CDD" id="cd00806">
    <property type="entry name" value="TrpRS_core"/>
    <property type="match status" value="1"/>
</dbReference>
<reference evidence="10 11" key="1">
    <citation type="submission" date="2019-06" db="EMBL/GenBank/DDBJ databases">
        <title>Amycolatopsis alkalitolerans sp. nov., isolated from Gastrodia elata Blume.</title>
        <authorList>
            <person name="Narsing Rao M.P."/>
            <person name="Li W.J."/>
        </authorList>
    </citation>
    <scope>NUCLEOTIDE SEQUENCE [LARGE SCALE GENOMIC DNA]</scope>
    <source>
        <strain evidence="10 11">SYSUP0005</strain>
    </source>
</reference>
<comment type="caution">
    <text evidence="10">The sequence shown here is derived from an EMBL/GenBank/DDBJ whole genome shotgun (WGS) entry which is preliminary data.</text>
</comment>
<keyword evidence="11" id="KW-1185">Reference proteome</keyword>
<dbReference type="GO" id="GO:0005829">
    <property type="term" value="C:cytosol"/>
    <property type="evidence" value="ECO:0007669"/>
    <property type="project" value="TreeGrafter"/>
</dbReference>
<keyword evidence="5 9" id="KW-0067">ATP-binding</keyword>
<evidence type="ECO:0000256" key="5">
    <source>
        <dbReference type="ARBA" id="ARBA00022840"/>
    </source>
</evidence>
<dbReference type="GO" id="GO:0006436">
    <property type="term" value="P:tryptophanyl-tRNA aminoacylation"/>
    <property type="evidence" value="ECO:0007669"/>
    <property type="project" value="UniProtKB-UniRule"/>
</dbReference>
<dbReference type="Gene3D" id="1.10.240.10">
    <property type="entry name" value="Tyrosyl-Transfer RNA Synthetase"/>
    <property type="match status" value="1"/>
</dbReference>
<name>A0A5C4LTP5_9PSEU</name>
<proteinExistence type="inferred from homology"/>
<dbReference type="Gene3D" id="3.40.50.620">
    <property type="entry name" value="HUPs"/>
    <property type="match status" value="1"/>
</dbReference>
<dbReference type="Pfam" id="PF00579">
    <property type="entry name" value="tRNA-synt_1b"/>
    <property type="match status" value="1"/>
</dbReference>
<dbReference type="SUPFAM" id="SSF52374">
    <property type="entry name" value="Nucleotidylyl transferase"/>
    <property type="match status" value="1"/>
</dbReference>
<evidence type="ECO:0000313" key="10">
    <source>
        <dbReference type="EMBL" id="TNC21300.1"/>
    </source>
</evidence>
<dbReference type="InterPro" id="IPR050203">
    <property type="entry name" value="Trp-tRNA_synthetase"/>
</dbReference>
<dbReference type="PANTHER" id="PTHR43766">
    <property type="entry name" value="TRYPTOPHAN--TRNA LIGASE, MITOCHONDRIAL"/>
    <property type="match status" value="1"/>
</dbReference>
<evidence type="ECO:0000256" key="7">
    <source>
        <dbReference type="ARBA" id="ARBA00023146"/>
    </source>
</evidence>
<dbReference type="AlphaFoldDB" id="A0A5C4LTP5"/>
<dbReference type="Proteomes" id="UP000305546">
    <property type="component" value="Unassembled WGS sequence"/>
</dbReference>
<dbReference type="FunFam" id="1.10.240.10:FF:000002">
    <property type="entry name" value="Tryptophan--tRNA ligase"/>
    <property type="match status" value="1"/>
</dbReference>
<dbReference type="InterPro" id="IPR002306">
    <property type="entry name" value="Trp-tRNA-ligase"/>
</dbReference>
<dbReference type="EMBL" id="VDFW01000035">
    <property type="protein sequence ID" value="TNC21300.1"/>
    <property type="molecule type" value="Genomic_DNA"/>
</dbReference>